<dbReference type="Gene3D" id="3.90.660.20">
    <property type="entry name" value="Protoporphyrinogen oxidase, mitochondrial, domain 2"/>
    <property type="match status" value="1"/>
</dbReference>
<dbReference type="FunFam" id="1.10.405.20:FF:000001">
    <property type="entry name" value="Amine oxidase"/>
    <property type="match status" value="1"/>
</dbReference>
<dbReference type="InterPro" id="IPR050464">
    <property type="entry name" value="Zeta_carotene_desat/Oxidored"/>
</dbReference>
<gene>
    <name evidence="2" type="ORF">EDC65_4298</name>
</gene>
<dbReference type="Pfam" id="PF01593">
    <property type="entry name" value="Amino_oxidase"/>
    <property type="match status" value="1"/>
</dbReference>
<comment type="caution">
    <text evidence="2">The sequence shown here is derived from an EMBL/GenBank/DDBJ whole genome shotgun (WGS) entry which is preliminary data.</text>
</comment>
<proteinExistence type="predicted"/>
<dbReference type="Gene3D" id="3.50.50.60">
    <property type="entry name" value="FAD/NAD(P)-binding domain"/>
    <property type="match status" value="1"/>
</dbReference>
<dbReference type="AlphaFoldDB" id="A0A3N1KXY6"/>
<evidence type="ECO:0000259" key="1">
    <source>
        <dbReference type="Pfam" id="PF01593"/>
    </source>
</evidence>
<dbReference type="SUPFAM" id="SSF51905">
    <property type="entry name" value="FAD/NAD(P)-binding domain"/>
    <property type="match status" value="1"/>
</dbReference>
<name>A0A3N1KXY6_9PROT</name>
<dbReference type="RefSeq" id="WP_123693387.1">
    <property type="nucleotide sequence ID" value="NZ_AP019700.1"/>
</dbReference>
<evidence type="ECO:0000313" key="3">
    <source>
        <dbReference type="Proteomes" id="UP000278222"/>
    </source>
</evidence>
<reference evidence="2 3" key="1">
    <citation type="submission" date="2018-11" db="EMBL/GenBank/DDBJ databases">
        <title>Genomic Encyclopedia of Type Strains, Phase IV (KMG-IV): sequencing the most valuable type-strain genomes for metagenomic binning, comparative biology and taxonomic classification.</title>
        <authorList>
            <person name="Goeker M."/>
        </authorList>
    </citation>
    <scope>NUCLEOTIDE SEQUENCE [LARGE SCALE GENOMIC DNA]</scope>
    <source>
        <strain evidence="2 3">DSM 5900</strain>
    </source>
</reference>
<dbReference type="PANTHER" id="PTHR42923">
    <property type="entry name" value="PROTOPORPHYRINOGEN OXIDASE"/>
    <property type="match status" value="1"/>
</dbReference>
<dbReference type="Gene3D" id="1.10.3110.10">
    <property type="entry name" value="protoporphyrinogen ix oxidase, domain 3"/>
    <property type="match status" value="1"/>
</dbReference>
<dbReference type="PANTHER" id="PTHR42923:SF17">
    <property type="entry name" value="AMINE OXIDASE DOMAIN-CONTAINING PROTEIN"/>
    <property type="match status" value="1"/>
</dbReference>
<dbReference type="GO" id="GO:0016491">
    <property type="term" value="F:oxidoreductase activity"/>
    <property type="evidence" value="ECO:0007669"/>
    <property type="project" value="InterPro"/>
</dbReference>
<protein>
    <submittedName>
        <fullName evidence="2">Putative NAD/FAD-binding protein</fullName>
    </submittedName>
</protein>
<accession>A0A3N1KXY6</accession>
<feature type="domain" description="Amine oxidase" evidence="1">
    <location>
        <begin position="15"/>
        <end position="270"/>
    </location>
</feature>
<dbReference type="OrthoDB" id="20837at2"/>
<keyword evidence="3" id="KW-1185">Reference proteome</keyword>
<organism evidence="2 3">
    <name type="scientific">Stella humosa</name>
    <dbReference type="NCBI Taxonomy" id="94"/>
    <lineage>
        <taxon>Bacteria</taxon>
        <taxon>Pseudomonadati</taxon>
        <taxon>Pseudomonadota</taxon>
        <taxon>Alphaproteobacteria</taxon>
        <taxon>Rhodospirillales</taxon>
        <taxon>Stellaceae</taxon>
        <taxon>Stella</taxon>
    </lineage>
</organism>
<sequence length="431" mass="47034">MIAPAQRIAVIGAGIAGLGAAWTLARHHDVTVFEAAGRPGGHSHTVEVTTAGRTIAVDTGFIVYNLATYPNLIRLFDHLGVPTREGEMSFAVSADGGRLEYAGTDLGGLFAQRSNLVRPRFLGMVADILRFYREAPRLLAGPPSTATLGQYLAAGRYGRAFIDDHLLPMAAAIWSCPAGTMLDFPAVSFVRFCDNHGLLRVRDRPQWRTVVGGSREYVHRLTSDLAGRIRLATPIADVIRHAGGVVLRGQDGEEHRFDQVVLATHGDQALRLLGDAGPDERAILGAFRYADNRTILHGDPRLMPRRRRVWSSWNYMAAGHDAARAVSVTYWMNRLQGLDPAVPLFVSLNPLVEPDPALVHGEYHYSHPIFDQAAIDAQARLGEIQGRWRTWFCGSYHRWGFHEDGLTAGLDVAAALGALPPWAEPPLAAAA</sequence>
<dbReference type="InterPro" id="IPR036188">
    <property type="entry name" value="FAD/NAD-bd_sf"/>
</dbReference>
<dbReference type="Proteomes" id="UP000278222">
    <property type="component" value="Unassembled WGS sequence"/>
</dbReference>
<evidence type="ECO:0000313" key="2">
    <source>
        <dbReference type="EMBL" id="ROP83649.1"/>
    </source>
</evidence>
<dbReference type="InterPro" id="IPR002937">
    <property type="entry name" value="Amino_oxidase"/>
</dbReference>
<dbReference type="EMBL" id="RJKX01000016">
    <property type="protein sequence ID" value="ROP83649.1"/>
    <property type="molecule type" value="Genomic_DNA"/>
</dbReference>